<evidence type="ECO:0000256" key="1">
    <source>
        <dbReference type="SAM" id="Coils"/>
    </source>
</evidence>
<name>A0ABW0LK50_9BACI</name>
<keyword evidence="2" id="KW-0812">Transmembrane</keyword>
<evidence type="ECO:0000313" key="5">
    <source>
        <dbReference type="Proteomes" id="UP001596147"/>
    </source>
</evidence>
<keyword evidence="2" id="KW-0472">Membrane</keyword>
<dbReference type="EMBL" id="JBHSMC010000011">
    <property type="protein sequence ID" value="MFC5464866.1"/>
    <property type="molecule type" value="Genomic_DNA"/>
</dbReference>
<keyword evidence="5" id="KW-1185">Reference proteome</keyword>
<accession>A0ABW0LK50</accession>
<dbReference type="Gene3D" id="1.20.1270.90">
    <property type="entry name" value="AF1782-like"/>
    <property type="match status" value="2"/>
</dbReference>
<dbReference type="Proteomes" id="UP001596147">
    <property type="component" value="Unassembled WGS sequence"/>
</dbReference>
<proteinExistence type="predicted"/>
<evidence type="ECO:0000313" key="4">
    <source>
        <dbReference type="EMBL" id="MFC5464866.1"/>
    </source>
</evidence>
<evidence type="ECO:0000256" key="2">
    <source>
        <dbReference type="SAM" id="Phobius"/>
    </source>
</evidence>
<keyword evidence="3" id="KW-0732">Signal</keyword>
<protein>
    <submittedName>
        <fullName evidence="4">FIVAR domain-containing protein</fullName>
    </submittedName>
</protein>
<dbReference type="Pfam" id="PF07554">
    <property type="entry name" value="FIVAR"/>
    <property type="match status" value="2"/>
</dbReference>
<keyword evidence="2" id="KW-1133">Transmembrane helix</keyword>
<gene>
    <name evidence="4" type="ORF">ACFPM4_08875</name>
</gene>
<feature type="transmembrane region" description="Helical" evidence="2">
    <location>
        <begin position="705"/>
        <end position="726"/>
    </location>
</feature>
<dbReference type="RefSeq" id="WP_382350355.1">
    <property type="nucleotide sequence ID" value="NZ_JBHSMC010000011.1"/>
</dbReference>
<reference evidence="5" key="1">
    <citation type="journal article" date="2019" name="Int. J. Syst. Evol. Microbiol.">
        <title>The Global Catalogue of Microorganisms (GCM) 10K type strain sequencing project: providing services to taxonomists for standard genome sequencing and annotation.</title>
        <authorList>
            <consortium name="The Broad Institute Genomics Platform"/>
            <consortium name="The Broad Institute Genome Sequencing Center for Infectious Disease"/>
            <person name="Wu L."/>
            <person name="Ma J."/>
        </authorList>
    </citation>
    <scope>NUCLEOTIDE SEQUENCE [LARGE SCALE GENOMIC DNA]</scope>
    <source>
        <strain evidence="5">CGMCC 1.12237</strain>
    </source>
</reference>
<evidence type="ECO:0000256" key="3">
    <source>
        <dbReference type="SAM" id="SignalP"/>
    </source>
</evidence>
<keyword evidence="1" id="KW-0175">Coiled coil</keyword>
<feature type="coiled-coil region" evidence="1">
    <location>
        <begin position="636"/>
        <end position="683"/>
    </location>
</feature>
<dbReference type="NCBIfam" id="TIGR01167">
    <property type="entry name" value="LPXTG_anchor"/>
    <property type="match status" value="1"/>
</dbReference>
<feature type="signal peptide" evidence="3">
    <location>
        <begin position="1"/>
        <end position="23"/>
    </location>
</feature>
<comment type="caution">
    <text evidence="4">The sequence shown here is derived from an EMBL/GenBank/DDBJ whole genome shotgun (WGS) entry which is preliminary data.</text>
</comment>
<organism evidence="4 5">
    <name type="scientific">Lederbergia graminis</name>
    <dbReference type="NCBI Taxonomy" id="735518"/>
    <lineage>
        <taxon>Bacteria</taxon>
        <taxon>Bacillati</taxon>
        <taxon>Bacillota</taxon>
        <taxon>Bacilli</taxon>
        <taxon>Bacillales</taxon>
        <taxon>Bacillaceae</taxon>
        <taxon>Lederbergia</taxon>
    </lineage>
</organism>
<feature type="chain" id="PRO_5047500769" evidence="3">
    <location>
        <begin position="24"/>
        <end position="734"/>
    </location>
</feature>
<sequence length="734" mass="82708">MKRLMVKALAITLLMVGSFFAFFNLPSANADSIDYNPFKIRVVDSETGRGIPLVEVWTVNHAKYVTDSAGYVAFFEPGLMEEDVWFSFQSHGYSHNYESFGAHGKTLTVTPGGEATIEMDRINIAERMYRITGQGIYRDSVLLGLDTPIKDPLLGEGKIMGQDTVQTIEYKGKLYWFWGDTNKPNHVLGNFRTTGATSELPSNGGLDPDVGVDLTYFTDEYGYAKKMVPQLEGDAGLAWVSGLMTTTDANGEERMLVTYSMLSGLDQEHSSGILVWNDEEELFSERYPFDMSQRWKHPDGQTNLYVDNGVEYWLFNEPWPVKRVRNDFESITNMDSYESFTPLKPGTKFNGQDTQLNRDSEGNLVWEWRKDTPSISQDEEAKLIEYGLMDEEEARFQLKGVDTGEAVINHSGSVKWNEYRQVWNNIIQQRNGSTSLIGEIWYAEAPTPTGPWKLAKKIVTHDKMDFYNIARHTYFDKDNGREIFFEGTYVAMFGSDRPTSYYDYNQMMYKLDLSDASLDSVKIDTSIEEPQVDKDALQQEINNANDIIDEGQGNYTDASWEELMSRFNAAKVVFENSDAKQEEVDEAKDALAAAIAGLEEKEEEEPTALDKSALEELIAKAKEISNDDDKYTKTSFASLQAAIEHAEDSLEAIETEDELNEALDALQAAIDGLKEIDKDVEEDSVAPIVDRDKGGGKLPGTGTQMYNWLLIGVSLLLIGSISYTFLIKRNKLVL</sequence>